<gene>
    <name evidence="1" type="ORF">C882_1041</name>
</gene>
<name>K9GQ00_9PROT</name>
<reference evidence="1 2" key="1">
    <citation type="journal article" date="2013" name="Genome Announc.">
        <title>Draft Genome Sequence of an Alphaproteobacterium, Caenispirillum salinarum AK4(T), Isolated from a Solar Saltern.</title>
        <authorList>
            <person name="Khatri I."/>
            <person name="Singh A."/>
            <person name="Korpole S."/>
            <person name="Pinnaka A.K."/>
            <person name="Subramanian S."/>
        </authorList>
    </citation>
    <scope>NUCLEOTIDE SEQUENCE [LARGE SCALE GENOMIC DNA]</scope>
    <source>
        <strain evidence="1 2">AK4</strain>
    </source>
</reference>
<dbReference type="EMBL" id="ANHY01000017">
    <property type="protein sequence ID" value="EKV28040.1"/>
    <property type="molecule type" value="Genomic_DNA"/>
</dbReference>
<protein>
    <submittedName>
        <fullName evidence="1">Uncharacterized protein</fullName>
    </submittedName>
</protein>
<accession>K9GQ00</accession>
<organism evidence="1 2">
    <name type="scientific">Caenispirillum salinarum AK4</name>
    <dbReference type="NCBI Taxonomy" id="1238182"/>
    <lineage>
        <taxon>Bacteria</taxon>
        <taxon>Pseudomonadati</taxon>
        <taxon>Pseudomonadota</taxon>
        <taxon>Alphaproteobacteria</taxon>
        <taxon>Rhodospirillales</taxon>
        <taxon>Novispirillaceae</taxon>
        <taxon>Caenispirillum</taxon>
    </lineage>
</organism>
<evidence type="ECO:0000313" key="1">
    <source>
        <dbReference type="EMBL" id="EKV28040.1"/>
    </source>
</evidence>
<dbReference type="AlphaFoldDB" id="K9GQ00"/>
<evidence type="ECO:0000313" key="2">
    <source>
        <dbReference type="Proteomes" id="UP000009881"/>
    </source>
</evidence>
<dbReference type="Proteomes" id="UP000009881">
    <property type="component" value="Unassembled WGS sequence"/>
</dbReference>
<sequence>MQGKLDFRGVAGLAEPGGDASAPVVDGAATEHVLGHDGLLVGRLVVGFSGMWGTPVVQTTKAAAWGDRFSRTSAAFSAGLAGGPGHAAKLEWPA</sequence>
<proteinExistence type="predicted"/>
<comment type="caution">
    <text evidence="1">The sequence shown here is derived from an EMBL/GenBank/DDBJ whole genome shotgun (WGS) entry which is preliminary data.</text>
</comment>
<keyword evidence="2" id="KW-1185">Reference proteome</keyword>